<evidence type="ECO:0000313" key="1">
    <source>
        <dbReference type="EMBL" id="SMP29305.1"/>
    </source>
</evidence>
<gene>
    <name evidence="1" type="ORF">SAMN06265367_106122</name>
</gene>
<evidence type="ECO:0008006" key="3">
    <source>
        <dbReference type="Google" id="ProtNLM"/>
    </source>
</evidence>
<dbReference type="Proteomes" id="UP001157915">
    <property type="component" value="Unassembled WGS sequence"/>
</dbReference>
<dbReference type="InterPro" id="IPR029058">
    <property type="entry name" value="AB_hydrolase_fold"/>
</dbReference>
<protein>
    <recommendedName>
        <fullName evidence="3">Alpha/beta hydrolase</fullName>
    </recommendedName>
</protein>
<comment type="caution">
    <text evidence="1">The sequence shown here is derived from an EMBL/GenBank/DDBJ whole genome shotgun (WGS) entry which is preliminary data.</text>
</comment>
<keyword evidence="2" id="KW-1185">Reference proteome</keyword>
<dbReference type="EMBL" id="FXUA01000006">
    <property type="protein sequence ID" value="SMP29305.1"/>
    <property type="molecule type" value="Genomic_DNA"/>
</dbReference>
<organism evidence="1 2">
    <name type="scientific">Algoriphagus winogradskyi</name>
    <dbReference type="NCBI Taxonomy" id="237017"/>
    <lineage>
        <taxon>Bacteria</taxon>
        <taxon>Pseudomonadati</taxon>
        <taxon>Bacteroidota</taxon>
        <taxon>Cytophagia</taxon>
        <taxon>Cytophagales</taxon>
        <taxon>Cyclobacteriaceae</taxon>
        <taxon>Algoriphagus</taxon>
    </lineage>
</organism>
<proteinExistence type="predicted"/>
<dbReference type="Gene3D" id="3.40.50.1820">
    <property type="entry name" value="alpha/beta hydrolase"/>
    <property type="match status" value="1"/>
</dbReference>
<sequence length="217" mass="24766">MKIYGISGLGADKRVFENIFLNADFIPIDWIDPFKDEPIESYALRLSSEIDETEDFGVLGVSFGGLIAVEMSKKLKPTLTILISSAETRKDLRSIFRFIGKIGFVRFLPKWVFDPPRGLAYYLFGTENKTLLHEILDDSNLNFTKWAVKELLNWRNEQKIERVLKIEGANDKLILPTGDKNSILIEGGEHFMIVDKAEEISQIINSELDQIARVKNL</sequence>
<name>A0ABY1PB94_9BACT</name>
<accession>A0ABY1PB94</accession>
<dbReference type="SUPFAM" id="SSF53474">
    <property type="entry name" value="alpha/beta-Hydrolases"/>
    <property type="match status" value="1"/>
</dbReference>
<dbReference type="RefSeq" id="WP_283413862.1">
    <property type="nucleotide sequence ID" value="NZ_FXUA01000006.1"/>
</dbReference>
<evidence type="ECO:0000313" key="2">
    <source>
        <dbReference type="Proteomes" id="UP001157915"/>
    </source>
</evidence>
<reference evidence="1 2" key="1">
    <citation type="submission" date="2017-05" db="EMBL/GenBank/DDBJ databases">
        <authorList>
            <person name="Varghese N."/>
            <person name="Submissions S."/>
        </authorList>
    </citation>
    <scope>NUCLEOTIDE SEQUENCE [LARGE SCALE GENOMIC DNA]</scope>
    <source>
        <strain evidence="1 2">DSM 15360</strain>
    </source>
</reference>